<reference evidence="1 2" key="1">
    <citation type="submission" date="2023-11" db="EMBL/GenBank/DDBJ databases">
        <title>Halocaridina rubra genome assembly.</title>
        <authorList>
            <person name="Smith C."/>
        </authorList>
    </citation>
    <scope>NUCLEOTIDE SEQUENCE [LARGE SCALE GENOMIC DNA]</scope>
    <source>
        <strain evidence="1">EP-1</strain>
        <tissue evidence="1">Whole</tissue>
    </source>
</reference>
<dbReference type="AlphaFoldDB" id="A0AAN8XBG3"/>
<gene>
    <name evidence="1" type="ORF">SK128_018556</name>
</gene>
<organism evidence="1 2">
    <name type="scientific">Halocaridina rubra</name>
    <name type="common">Hawaiian red shrimp</name>
    <dbReference type="NCBI Taxonomy" id="373956"/>
    <lineage>
        <taxon>Eukaryota</taxon>
        <taxon>Metazoa</taxon>
        <taxon>Ecdysozoa</taxon>
        <taxon>Arthropoda</taxon>
        <taxon>Crustacea</taxon>
        <taxon>Multicrustacea</taxon>
        <taxon>Malacostraca</taxon>
        <taxon>Eumalacostraca</taxon>
        <taxon>Eucarida</taxon>
        <taxon>Decapoda</taxon>
        <taxon>Pleocyemata</taxon>
        <taxon>Caridea</taxon>
        <taxon>Atyoidea</taxon>
        <taxon>Atyidae</taxon>
        <taxon>Halocaridina</taxon>
    </lineage>
</organism>
<comment type="caution">
    <text evidence="1">The sequence shown here is derived from an EMBL/GenBank/DDBJ whole genome shotgun (WGS) entry which is preliminary data.</text>
</comment>
<sequence>MEVPCSEHSSRQASCCTTCEVTACGERMFEGHPRPEYYKLIQWRRTPKSGQSLVKSVHLGVVETSKQAVLKRQVNIKEYPISSPSAQNKVFFSPATDADVTIEYICHSVEGKVYQHKMRLTDAWLPHATENMDSLFSKDVLSKDSLNIHSSPSCTEISW</sequence>
<name>A0AAN8XBG3_HALRR</name>
<accession>A0AAN8XBG3</accession>
<proteinExistence type="predicted"/>
<protein>
    <submittedName>
        <fullName evidence="1">Uncharacterized protein</fullName>
    </submittedName>
</protein>
<evidence type="ECO:0000313" key="2">
    <source>
        <dbReference type="Proteomes" id="UP001381693"/>
    </source>
</evidence>
<keyword evidence="2" id="KW-1185">Reference proteome</keyword>
<evidence type="ECO:0000313" key="1">
    <source>
        <dbReference type="EMBL" id="KAK7079721.1"/>
    </source>
</evidence>
<dbReference type="Proteomes" id="UP001381693">
    <property type="component" value="Unassembled WGS sequence"/>
</dbReference>
<dbReference type="EMBL" id="JAXCGZ010006494">
    <property type="protein sequence ID" value="KAK7079721.1"/>
    <property type="molecule type" value="Genomic_DNA"/>
</dbReference>